<dbReference type="Proteomes" id="UP001207654">
    <property type="component" value="Unassembled WGS sequence"/>
</dbReference>
<dbReference type="EMBL" id="JAPNKA010000001">
    <property type="protein sequence ID" value="MCY1080145.1"/>
    <property type="molecule type" value="Genomic_DNA"/>
</dbReference>
<dbReference type="PROSITE" id="PS51257">
    <property type="entry name" value="PROKAR_LIPOPROTEIN"/>
    <property type="match status" value="1"/>
</dbReference>
<keyword evidence="2" id="KW-1185">Reference proteome</keyword>
<accession>A0ABT4AEN4</accession>
<sequence length="361" mass="38492">MSMTRWMTVTCAAAVVFSGCTESQIDPEMEIQLSGKVLKEDGQPLANTVLMMNRSANSSCVFSLFGGLDWKSMKTGTDGAFKEELLGVDTRAGDLARCFELKIPGTGTGNYGAASFIIQTKAVQVPPLQQWTGKPMVAADTDGVRVTYEGLTASQAGNSGSHSVTVRTKSDGYVWVSNDVSSPATLNDDLLEDAADLKATVSIRREVTLDKTTFSIRHDGDPVALPKRSRVPVSRGASCIYPEAPSTCALTDGDLSSKVALPNGTLSVAIQLPQPKVLRKAVVRNLTILAGLTSELVLEGSTDGTTWVLLADLREGLSVRSYYEVALSHPTALSQVRLRTAGSSNATDYDIDSLSELSLFE</sequence>
<protein>
    <recommendedName>
        <fullName evidence="3">Lipoprotein</fullName>
    </recommendedName>
</protein>
<dbReference type="RefSeq" id="WP_267538821.1">
    <property type="nucleotide sequence ID" value="NZ_JAPNKA010000001.1"/>
</dbReference>
<evidence type="ECO:0000313" key="1">
    <source>
        <dbReference type="EMBL" id="MCY1080145.1"/>
    </source>
</evidence>
<organism evidence="1 2">
    <name type="scientific">Archangium lansingense</name>
    <dbReference type="NCBI Taxonomy" id="2995310"/>
    <lineage>
        <taxon>Bacteria</taxon>
        <taxon>Pseudomonadati</taxon>
        <taxon>Myxococcota</taxon>
        <taxon>Myxococcia</taxon>
        <taxon>Myxococcales</taxon>
        <taxon>Cystobacterineae</taxon>
        <taxon>Archangiaceae</taxon>
        <taxon>Archangium</taxon>
    </lineage>
</organism>
<comment type="caution">
    <text evidence="1">The sequence shown here is derived from an EMBL/GenBank/DDBJ whole genome shotgun (WGS) entry which is preliminary data.</text>
</comment>
<reference evidence="1 2" key="1">
    <citation type="submission" date="2022-11" db="EMBL/GenBank/DDBJ databases">
        <title>Minimal conservation of predation-associated metabolite biosynthetic gene clusters underscores biosynthetic potential of Myxococcota including descriptions for ten novel species: Archangium lansinium sp. nov., Myxococcus landrumus sp. nov., Nannocystis bai.</title>
        <authorList>
            <person name="Ahearne A."/>
            <person name="Stevens C."/>
            <person name="Phillips K."/>
        </authorList>
    </citation>
    <scope>NUCLEOTIDE SEQUENCE [LARGE SCALE GENOMIC DNA]</scope>
    <source>
        <strain evidence="1 2">MIWBW</strain>
    </source>
</reference>
<evidence type="ECO:0008006" key="3">
    <source>
        <dbReference type="Google" id="ProtNLM"/>
    </source>
</evidence>
<proteinExistence type="predicted"/>
<gene>
    <name evidence="1" type="ORF">OV287_37405</name>
</gene>
<name>A0ABT4AEN4_9BACT</name>
<evidence type="ECO:0000313" key="2">
    <source>
        <dbReference type="Proteomes" id="UP001207654"/>
    </source>
</evidence>